<organism evidence="11 12">
    <name type="scientific">Mitosporidium daphniae</name>
    <dbReference type="NCBI Taxonomy" id="1485682"/>
    <lineage>
        <taxon>Eukaryota</taxon>
        <taxon>Fungi</taxon>
        <taxon>Fungi incertae sedis</taxon>
        <taxon>Microsporidia</taxon>
        <taxon>Mitosporidium</taxon>
    </lineage>
</organism>
<comment type="caution">
    <text evidence="11">The sequence shown here is derived from an EMBL/GenBank/DDBJ whole genome shotgun (WGS) entry which is preliminary data.</text>
</comment>
<dbReference type="PANTHER" id="PTHR18937:SF172">
    <property type="entry name" value="STRUCTURAL MAINTENANCE OF CHROMOSOMES PROTEIN"/>
    <property type="match status" value="1"/>
</dbReference>
<dbReference type="PANTHER" id="PTHR18937">
    <property type="entry name" value="STRUCTURAL MAINTENANCE OF CHROMOSOMES SMC FAMILY MEMBER"/>
    <property type="match status" value="1"/>
</dbReference>
<dbReference type="Pfam" id="PF02463">
    <property type="entry name" value="SMC_N"/>
    <property type="match status" value="1"/>
</dbReference>
<dbReference type="Proteomes" id="UP000029725">
    <property type="component" value="Unassembled WGS sequence"/>
</dbReference>
<feature type="domain" description="SMC hinge" evidence="10">
    <location>
        <begin position="510"/>
        <end position="630"/>
    </location>
</feature>
<dbReference type="GO" id="GO:0007076">
    <property type="term" value="P:mitotic chromosome condensation"/>
    <property type="evidence" value="ECO:0007669"/>
    <property type="project" value="TreeGrafter"/>
</dbReference>
<feature type="coiled-coil region" evidence="8">
    <location>
        <begin position="264"/>
        <end position="316"/>
    </location>
</feature>
<dbReference type="HOGENOM" id="CLU_001042_4_1_1"/>
<evidence type="ECO:0000256" key="2">
    <source>
        <dbReference type="ARBA" id="ARBA00006005"/>
    </source>
</evidence>
<proteinExistence type="inferred from homology"/>
<evidence type="ECO:0000256" key="4">
    <source>
        <dbReference type="ARBA" id="ARBA00022840"/>
    </source>
</evidence>
<dbReference type="GO" id="GO:0005634">
    <property type="term" value="C:nucleus"/>
    <property type="evidence" value="ECO:0007669"/>
    <property type="project" value="UniProtKB-SubCell"/>
</dbReference>
<dbReference type="OrthoDB" id="5575062at2759"/>
<dbReference type="SUPFAM" id="SSF52540">
    <property type="entry name" value="P-loop containing nucleoside triphosphate hydrolases"/>
    <property type="match status" value="1"/>
</dbReference>
<dbReference type="VEuPathDB" id="MicrosporidiaDB:DI09_21p200"/>
<dbReference type="InterPro" id="IPR027417">
    <property type="entry name" value="P-loop_NTPase"/>
</dbReference>
<feature type="coiled-coil region" evidence="8">
    <location>
        <begin position="417"/>
        <end position="444"/>
    </location>
</feature>
<dbReference type="Pfam" id="PF06470">
    <property type="entry name" value="SMC_hinge"/>
    <property type="match status" value="1"/>
</dbReference>
<evidence type="ECO:0000313" key="11">
    <source>
        <dbReference type="EMBL" id="KGG52048.1"/>
    </source>
</evidence>
<dbReference type="GO" id="GO:0016887">
    <property type="term" value="F:ATP hydrolysis activity"/>
    <property type="evidence" value="ECO:0007669"/>
    <property type="project" value="InterPro"/>
</dbReference>
<comment type="subcellular location">
    <subcellularLocation>
        <location evidence="1">Nucleus</location>
    </subcellularLocation>
</comment>
<dbReference type="Gene3D" id="3.40.50.300">
    <property type="entry name" value="P-loop containing nucleotide triphosphate hydrolases"/>
    <property type="match status" value="2"/>
</dbReference>
<evidence type="ECO:0000256" key="5">
    <source>
        <dbReference type="ARBA" id="ARBA00023054"/>
    </source>
</evidence>
<dbReference type="EMBL" id="JMKJ01000133">
    <property type="protein sequence ID" value="KGG52048.1"/>
    <property type="molecule type" value="Genomic_DNA"/>
</dbReference>
<dbReference type="Gene3D" id="1.20.1060.20">
    <property type="match status" value="1"/>
</dbReference>
<keyword evidence="7" id="KW-0539">Nucleus</keyword>
<evidence type="ECO:0000256" key="3">
    <source>
        <dbReference type="ARBA" id="ARBA00022741"/>
    </source>
</evidence>
<dbReference type="GO" id="GO:0005524">
    <property type="term" value="F:ATP binding"/>
    <property type="evidence" value="ECO:0007669"/>
    <property type="project" value="UniProtKB-KW"/>
</dbReference>
<dbReference type="InterPro" id="IPR003395">
    <property type="entry name" value="RecF/RecN/SMC_N"/>
</dbReference>
<dbReference type="InterPro" id="IPR024704">
    <property type="entry name" value="SMC"/>
</dbReference>
<evidence type="ECO:0000256" key="1">
    <source>
        <dbReference type="ARBA" id="ARBA00004123"/>
    </source>
</evidence>
<accession>A0A098VSI5</accession>
<dbReference type="InterPro" id="IPR010935">
    <property type="entry name" value="SMC_hinge"/>
</dbReference>
<dbReference type="AlphaFoldDB" id="A0A098VSI5"/>
<evidence type="ECO:0000256" key="9">
    <source>
        <dbReference type="SAM" id="MobiDB-lite"/>
    </source>
</evidence>
<keyword evidence="6" id="KW-0226">DNA condensation</keyword>
<evidence type="ECO:0000313" key="12">
    <source>
        <dbReference type="Proteomes" id="UP000029725"/>
    </source>
</evidence>
<keyword evidence="3" id="KW-0547">Nucleotide-binding</keyword>
<keyword evidence="5 8" id="KW-0175">Coiled coil</keyword>
<evidence type="ECO:0000256" key="6">
    <source>
        <dbReference type="ARBA" id="ARBA00023067"/>
    </source>
</evidence>
<keyword evidence="4" id="KW-0067">ATP-binding</keyword>
<dbReference type="Gene3D" id="3.30.70.1620">
    <property type="match status" value="1"/>
</dbReference>
<name>A0A098VSI5_9MICR</name>
<sequence length="1144" mass="128459">MLSCSVGDDEALDAPRSSYGNEKHCVLHKMIFTNFKSYAQIQVVGPFDNSFTAVVGPNGSGKSNIIDGLLFVFGFRSSKLRQPKAIDLIHCSEEYPVLPFCSVKIVFHLLDRNSQCFSEFIVERKVYRDTGRSEYHLNGTVRSLSEITRIMQHDLGIDLSHHRWLILQGEVESISMMKPRSFSSSPNEEGLLEYLEDIIGSSALLPEIENCESLWNAASVESNIAQEKLQLAEAEVQAMRPAADEALQSISRFNEVQTKRIAIMKSLLQQLHDSQKRLHEQTEKMHKKQTTLSTEIEAKKNQISEHRSRRLKEENERRSVQNFIHLEKGKLEQTERSVLRQRERHALTKTALDQADRNHAKMLQKQKEAANAAEDAKEIPETISKLQLELEKQRNLLTPEVIKKEDLVALRRERAVVFKQLQDIEVLENEKISLKNEMDAISIDRNLLNQKENDVKGEHEALTRSLPDLSVLVSSKEHAVMELAAEIGNNTDDVVEGDMRSLESIISSMPGVIGRLGDLLSLSSDQYSIAFERAAGGILDNWVVESGADGQRCIDELRRGQLGRATFVVLSELPKAPNSASNYPGKEDRSVIRLFDVVKPLQSRFTPLAYYAVRGETLVAPTLDIGTHIAFGTSQRYRVVTMSGELIEPSGAMSSGGNGAPKRKKQPSASMHHQRQELAKRRQELEQSQVLLLEATQRIEAIVGVELPALKQRLASMHAREKVLLLRMEAIKNEISPNSGKDLLVSRLAKIEVELSAHQKQDPQLELVLDLEERLRELEARKRDSNPTAQMHVAEQALQDAANSLEAARQTERTSFGLLVEMEEKLSLAKQKLDAIEQKERAHIPALSSSKSEEEKLESALAKIEEHFEDLVQSLSAARSEIIELGKKSERMTELLSSSVWVVDPERPSERLYYSEKSFPFPLDQLHCSDEAMLSQLERQAGTIWQTSFAGVLSAWNARREAVQDASALAQAAFQAKEAAWMAFDVAKRARLDLFMSGFREISDCLKSIYQMITLGGNAELELVDSLDPFSEGVLFSVMPPKKAWKNISQLSGGEKTLSSLALIFALHAFKPTPFYVMDEIDAALDFRNVSIIANFIKQKTQNSQFIVVSLRNSMFEAANVLVGVYKTLNCTQSITVQRALVDM</sequence>
<dbReference type="SUPFAM" id="SSF75553">
    <property type="entry name" value="Smc hinge domain"/>
    <property type="match status" value="1"/>
</dbReference>
<feature type="coiled-coil region" evidence="8">
    <location>
        <begin position="791"/>
        <end position="881"/>
    </location>
</feature>
<evidence type="ECO:0000256" key="7">
    <source>
        <dbReference type="ARBA" id="ARBA00023242"/>
    </source>
</evidence>
<comment type="similarity">
    <text evidence="2">Belongs to the SMC family. SMC4 subfamily.</text>
</comment>
<dbReference type="InterPro" id="IPR036277">
    <property type="entry name" value="SMC_hinge_sf"/>
</dbReference>
<keyword evidence="12" id="KW-1185">Reference proteome</keyword>
<evidence type="ECO:0000256" key="8">
    <source>
        <dbReference type="SAM" id="Coils"/>
    </source>
</evidence>
<dbReference type="GO" id="GO:0000796">
    <property type="term" value="C:condensin complex"/>
    <property type="evidence" value="ECO:0007669"/>
    <property type="project" value="TreeGrafter"/>
</dbReference>
<evidence type="ECO:0000259" key="10">
    <source>
        <dbReference type="SMART" id="SM00968"/>
    </source>
</evidence>
<gene>
    <name evidence="11" type="ORF">DI09_21p200</name>
</gene>
<reference evidence="11 12" key="1">
    <citation type="submission" date="2014-04" db="EMBL/GenBank/DDBJ databases">
        <title>A new species of microsporidia sheds light on the evolution of extreme parasitism.</title>
        <authorList>
            <person name="Haag K.L."/>
            <person name="James T.Y."/>
            <person name="Larsson R."/>
            <person name="Schaer T.M."/>
            <person name="Refardt D."/>
            <person name="Pombert J.-F."/>
            <person name="Ebert D."/>
        </authorList>
    </citation>
    <scope>NUCLEOTIDE SEQUENCE [LARGE SCALE GENOMIC DNA]</scope>
    <source>
        <strain evidence="11 12">UGP3</strain>
        <tissue evidence="11">Spores</tissue>
    </source>
</reference>
<dbReference type="SMART" id="SM00968">
    <property type="entry name" value="SMC_hinge"/>
    <property type="match status" value="1"/>
</dbReference>
<feature type="region of interest" description="Disordered" evidence="9">
    <location>
        <begin position="648"/>
        <end position="680"/>
    </location>
</feature>
<protein>
    <submittedName>
        <fullName evidence="11">Structural maintenance of chromosomes protein</fullName>
    </submittedName>
</protein>
<dbReference type="PIRSF" id="PIRSF005719">
    <property type="entry name" value="SMC"/>
    <property type="match status" value="1"/>
</dbReference>
<dbReference type="RefSeq" id="XP_013238475.1">
    <property type="nucleotide sequence ID" value="XM_013383021.1"/>
</dbReference>
<dbReference type="GeneID" id="25259068"/>